<dbReference type="Proteomes" id="UP000248044">
    <property type="component" value="Chromosome"/>
</dbReference>
<reference evidence="1 2" key="1">
    <citation type="submission" date="2018-05" db="EMBL/GenBank/DDBJ databases">
        <title>Complete Genome Sequences of Extremely Thermoacidophilic, Metal-Mobilizing Type-Strain Members of the Archaeal Family Sulfolobaceae: Acidianus brierleyi DSM-1651T, Acidianus sulfidivorans DSM-18786T, Metallosphaera hakonensis DSM-7519T, and Metallosphaera prunae DSM-10039T.</title>
        <authorList>
            <person name="Counts J.A."/>
            <person name="Kelly R.M."/>
        </authorList>
    </citation>
    <scope>NUCLEOTIDE SEQUENCE [LARGE SCALE GENOMIC DNA]</scope>
    <source>
        <strain evidence="1 2">DSM 1651</strain>
    </source>
</reference>
<proteinExistence type="predicted"/>
<evidence type="ECO:0000313" key="1">
    <source>
        <dbReference type="EMBL" id="AWR94251.1"/>
    </source>
</evidence>
<dbReference type="KEGG" id="abri:DFR85_06235"/>
<dbReference type="EMBL" id="CP029289">
    <property type="protein sequence ID" value="AWR94251.1"/>
    <property type="molecule type" value="Genomic_DNA"/>
</dbReference>
<dbReference type="AlphaFoldDB" id="A0A2U9IDZ1"/>
<keyword evidence="2" id="KW-1185">Reference proteome</keyword>
<protein>
    <submittedName>
        <fullName evidence="1">Uncharacterized protein</fullName>
    </submittedName>
</protein>
<evidence type="ECO:0000313" key="2">
    <source>
        <dbReference type="Proteomes" id="UP000248044"/>
    </source>
</evidence>
<accession>A0A2U9IDZ1</accession>
<sequence>MHSGVMKFPKASFTFSVNVIPLRDESLDMIVRGDYQGPLERLAGSPMQSFLNNFVEKFSNKIHFQTFENFTTLINEGIEQSKNYDGKIKISVDECEAFFENGKIVEITCGRIKDDDAMKELSSKKIYNAIIDYL</sequence>
<gene>
    <name evidence="1" type="ORF">DFR85_06235</name>
</gene>
<organism evidence="1 2">
    <name type="scientific">Acidianus brierleyi</name>
    <dbReference type="NCBI Taxonomy" id="41673"/>
    <lineage>
        <taxon>Archaea</taxon>
        <taxon>Thermoproteota</taxon>
        <taxon>Thermoprotei</taxon>
        <taxon>Sulfolobales</taxon>
        <taxon>Sulfolobaceae</taxon>
        <taxon>Acidianus</taxon>
    </lineage>
</organism>
<name>A0A2U9IDZ1_9CREN</name>